<evidence type="ECO:0000313" key="1">
    <source>
        <dbReference type="EMBL" id="SIS13725.1"/>
    </source>
</evidence>
<gene>
    <name evidence="1" type="ORF">SAMN05421752_11386</name>
</gene>
<dbReference type="Proteomes" id="UP000185936">
    <property type="component" value="Unassembled WGS sequence"/>
</dbReference>
<dbReference type="AlphaFoldDB" id="A0A1N7GM98"/>
<reference evidence="2" key="1">
    <citation type="submission" date="2017-01" db="EMBL/GenBank/DDBJ databases">
        <authorList>
            <person name="Varghese N."/>
            <person name="Submissions S."/>
        </authorList>
    </citation>
    <scope>NUCLEOTIDE SEQUENCE [LARGE SCALE GENOMIC DNA]</scope>
    <source>
        <strain evidence="2">type strain: HArc-</strain>
    </source>
</reference>
<proteinExistence type="predicted"/>
<name>A0A1N7GM98_9EURY</name>
<keyword evidence="2" id="KW-1185">Reference proteome</keyword>
<dbReference type="EMBL" id="FTNR01000013">
    <property type="protein sequence ID" value="SIS13725.1"/>
    <property type="molecule type" value="Genomic_DNA"/>
</dbReference>
<organism evidence="1 2">
    <name type="scientific">Natronorubrum thiooxidans</name>
    <dbReference type="NCBI Taxonomy" id="308853"/>
    <lineage>
        <taxon>Archaea</taxon>
        <taxon>Methanobacteriati</taxon>
        <taxon>Methanobacteriota</taxon>
        <taxon>Stenosarchaea group</taxon>
        <taxon>Halobacteria</taxon>
        <taxon>Halobacteriales</taxon>
        <taxon>Natrialbaceae</taxon>
        <taxon>Natronorubrum</taxon>
    </lineage>
</organism>
<dbReference type="STRING" id="308853.SAMN05421752_11386"/>
<protein>
    <submittedName>
        <fullName evidence="1">Uncharacterized protein</fullName>
    </submittedName>
</protein>
<accession>A0A1N7GM98</accession>
<evidence type="ECO:0000313" key="2">
    <source>
        <dbReference type="Proteomes" id="UP000185936"/>
    </source>
</evidence>
<sequence>MMTDRTLRAGLTAQRGVIDHVPVAETGECHCCTSVDTMPVLDSMQPLHRHGWDTRDNITVYLRAGAVRIKYL</sequence>